<evidence type="ECO:0000256" key="5">
    <source>
        <dbReference type="SAM" id="MobiDB-lite"/>
    </source>
</evidence>
<keyword evidence="8" id="KW-1185">Reference proteome</keyword>
<dbReference type="EMBL" id="KN847520">
    <property type="protein sequence ID" value="KIV96986.1"/>
    <property type="molecule type" value="Genomic_DNA"/>
</dbReference>
<dbReference type="GO" id="GO:0071944">
    <property type="term" value="C:cell periphery"/>
    <property type="evidence" value="ECO:0007669"/>
    <property type="project" value="UniProtKB-ARBA"/>
</dbReference>
<accession>A0A0D1Y8F8</accession>
<comment type="subcellular location">
    <subcellularLocation>
        <location evidence="1">Membrane</location>
        <topology evidence="1">Single-pass membrane protein</topology>
    </subcellularLocation>
</comment>
<evidence type="ECO:0000313" key="8">
    <source>
        <dbReference type="Proteomes" id="UP000054302"/>
    </source>
</evidence>
<keyword evidence="2 6" id="KW-0812">Transmembrane</keyword>
<dbReference type="InterPro" id="IPR051694">
    <property type="entry name" value="Immunoregulatory_rcpt-like"/>
</dbReference>
<protein>
    <recommendedName>
        <fullName evidence="9">Mid2 domain-containing protein</fullName>
    </recommendedName>
</protein>
<dbReference type="HOGENOM" id="CLU_1310129_0_0_1"/>
<feature type="region of interest" description="Disordered" evidence="5">
    <location>
        <begin position="62"/>
        <end position="100"/>
    </location>
</feature>
<evidence type="ECO:0000256" key="6">
    <source>
        <dbReference type="SAM" id="Phobius"/>
    </source>
</evidence>
<evidence type="ECO:0000313" key="7">
    <source>
        <dbReference type="EMBL" id="KIV96986.1"/>
    </source>
</evidence>
<evidence type="ECO:0000256" key="3">
    <source>
        <dbReference type="ARBA" id="ARBA00022989"/>
    </source>
</evidence>
<dbReference type="GeneID" id="27318641"/>
<evidence type="ECO:0000256" key="1">
    <source>
        <dbReference type="ARBA" id="ARBA00004167"/>
    </source>
</evidence>
<feature type="compositionally biased region" description="Low complexity" evidence="5">
    <location>
        <begin position="62"/>
        <end position="87"/>
    </location>
</feature>
<proteinExistence type="predicted"/>
<dbReference type="PANTHER" id="PTHR15549:SF26">
    <property type="entry name" value="AXIAL BUDDING PATTERN PROTEIN 2-RELATED"/>
    <property type="match status" value="1"/>
</dbReference>
<feature type="region of interest" description="Disordered" evidence="5">
    <location>
        <begin position="169"/>
        <end position="210"/>
    </location>
</feature>
<name>A0A0D1Y8F8_EXOME</name>
<dbReference type="PANTHER" id="PTHR15549">
    <property type="entry name" value="PAIRED IMMUNOGLOBULIN-LIKE TYPE 2 RECEPTOR"/>
    <property type="match status" value="1"/>
</dbReference>
<sequence length="210" mass="22343">MTVNPGNGIQLFPCGNEDAYCCGRDNLNDTSCCNDPEAFFVTLPNPTTIGQIVSTAFVPESTTFSPSTSSSSPSTTSIASGSGASATRNASMPTDTNISNGGDGSNVGAIAGGSVGGLAVLGGLIFAAWWLYIRKRKETHKRAELYGNSMQSGPGELDSGQRMFPQEMYSDSQQELDSGQRMFPQEMDSESQRRKQIAPYELPATREEKG</sequence>
<gene>
    <name evidence="7" type="ORF">PV10_00796</name>
</gene>
<keyword evidence="3 6" id="KW-1133">Transmembrane helix</keyword>
<dbReference type="GO" id="GO:0016020">
    <property type="term" value="C:membrane"/>
    <property type="evidence" value="ECO:0007669"/>
    <property type="project" value="UniProtKB-SubCell"/>
</dbReference>
<feature type="compositionally biased region" description="Polar residues" evidence="5">
    <location>
        <begin position="88"/>
        <end position="100"/>
    </location>
</feature>
<evidence type="ECO:0008006" key="9">
    <source>
        <dbReference type="Google" id="ProtNLM"/>
    </source>
</evidence>
<organism evidence="7 8">
    <name type="scientific">Exophiala mesophila</name>
    <name type="common">Black yeast-like fungus</name>
    <dbReference type="NCBI Taxonomy" id="212818"/>
    <lineage>
        <taxon>Eukaryota</taxon>
        <taxon>Fungi</taxon>
        <taxon>Dikarya</taxon>
        <taxon>Ascomycota</taxon>
        <taxon>Pezizomycotina</taxon>
        <taxon>Eurotiomycetes</taxon>
        <taxon>Chaetothyriomycetidae</taxon>
        <taxon>Chaetothyriales</taxon>
        <taxon>Herpotrichiellaceae</taxon>
        <taxon>Exophiala</taxon>
    </lineage>
</organism>
<reference evidence="7 8" key="1">
    <citation type="submission" date="2015-01" db="EMBL/GenBank/DDBJ databases">
        <title>The Genome Sequence of Exophiala mesophila CBS40295.</title>
        <authorList>
            <consortium name="The Broad Institute Genomics Platform"/>
            <person name="Cuomo C."/>
            <person name="de Hoog S."/>
            <person name="Gorbushina A."/>
            <person name="Stielow B."/>
            <person name="Teixiera M."/>
            <person name="Abouelleil A."/>
            <person name="Chapman S.B."/>
            <person name="Priest M."/>
            <person name="Young S.K."/>
            <person name="Wortman J."/>
            <person name="Nusbaum C."/>
            <person name="Birren B."/>
        </authorList>
    </citation>
    <scope>NUCLEOTIDE SEQUENCE [LARGE SCALE GENOMIC DNA]</scope>
    <source>
        <strain evidence="7 8">CBS 40295</strain>
    </source>
</reference>
<feature type="transmembrane region" description="Helical" evidence="6">
    <location>
        <begin position="109"/>
        <end position="132"/>
    </location>
</feature>
<evidence type="ECO:0000256" key="2">
    <source>
        <dbReference type="ARBA" id="ARBA00022692"/>
    </source>
</evidence>
<dbReference type="VEuPathDB" id="FungiDB:PV10_00796"/>
<dbReference type="CDD" id="cd12087">
    <property type="entry name" value="TM_EGFR-like"/>
    <property type="match status" value="1"/>
</dbReference>
<dbReference type="RefSeq" id="XP_016228560.1">
    <property type="nucleotide sequence ID" value="XM_016364911.1"/>
</dbReference>
<dbReference type="AlphaFoldDB" id="A0A0D1Y8F8"/>
<dbReference type="Proteomes" id="UP000054302">
    <property type="component" value="Unassembled WGS sequence"/>
</dbReference>
<keyword evidence="4 6" id="KW-0472">Membrane</keyword>
<evidence type="ECO:0000256" key="4">
    <source>
        <dbReference type="ARBA" id="ARBA00023136"/>
    </source>
</evidence>